<accession>A0A672GJ24</accession>
<dbReference type="InterPro" id="IPR011993">
    <property type="entry name" value="PH-like_dom_sf"/>
</dbReference>
<reference evidence="3" key="3">
    <citation type="submission" date="2025-09" db="UniProtKB">
        <authorList>
            <consortium name="Ensembl"/>
        </authorList>
    </citation>
    <scope>IDENTIFICATION</scope>
</reference>
<dbReference type="Gene3D" id="2.30.29.30">
    <property type="entry name" value="Pleckstrin-homology domain (PH domain)/Phosphotyrosine-binding domain (PTB)"/>
    <property type="match status" value="1"/>
</dbReference>
<dbReference type="Pfam" id="PF00638">
    <property type="entry name" value="Ran_BP1"/>
    <property type="match status" value="1"/>
</dbReference>
<evidence type="ECO:0000313" key="4">
    <source>
        <dbReference type="Proteomes" id="UP000472267"/>
    </source>
</evidence>
<sequence length="79" mass="9088">RSVKMKLQPEIGSRGSVDCKSADYADECPKPENLVIHFLNAENSQKFKVKFEESQDKIRKKSKYNKPEKTPPPPTFVHI</sequence>
<dbReference type="AlphaFoldDB" id="A0A672GJ24"/>
<evidence type="ECO:0000256" key="1">
    <source>
        <dbReference type="SAM" id="MobiDB-lite"/>
    </source>
</evidence>
<feature type="domain" description="RanBD1" evidence="2">
    <location>
        <begin position="4"/>
        <end position="56"/>
    </location>
</feature>
<organism evidence="3 4">
    <name type="scientific">Salarias fasciatus</name>
    <name type="common">Jewelled blenny</name>
    <name type="synonym">Blennius fasciatus</name>
    <dbReference type="NCBI Taxonomy" id="181472"/>
    <lineage>
        <taxon>Eukaryota</taxon>
        <taxon>Metazoa</taxon>
        <taxon>Chordata</taxon>
        <taxon>Craniata</taxon>
        <taxon>Vertebrata</taxon>
        <taxon>Euteleostomi</taxon>
        <taxon>Actinopterygii</taxon>
        <taxon>Neopterygii</taxon>
        <taxon>Teleostei</taxon>
        <taxon>Neoteleostei</taxon>
        <taxon>Acanthomorphata</taxon>
        <taxon>Ovalentaria</taxon>
        <taxon>Blenniimorphae</taxon>
        <taxon>Blenniiformes</taxon>
        <taxon>Blennioidei</taxon>
        <taxon>Blenniidae</taxon>
        <taxon>Salariinae</taxon>
        <taxon>Salarias</taxon>
    </lineage>
</organism>
<dbReference type="InterPro" id="IPR000156">
    <property type="entry name" value="Ran_bind_dom"/>
</dbReference>
<feature type="region of interest" description="Disordered" evidence="1">
    <location>
        <begin position="52"/>
        <end position="79"/>
    </location>
</feature>
<protein>
    <recommendedName>
        <fullName evidence="2">RanBD1 domain-containing protein</fullName>
    </recommendedName>
</protein>
<dbReference type="Ensembl" id="ENSSFAT00005019023.1">
    <property type="protein sequence ID" value="ENSSFAP00005018292.1"/>
    <property type="gene ID" value="ENSSFAG00005009658.1"/>
</dbReference>
<dbReference type="InParanoid" id="A0A672GJ24"/>
<reference evidence="3" key="1">
    <citation type="submission" date="2019-06" db="EMBL/GenBank/DDBJ databases">
        <authorList>
            <consortium name="Wellcome Sanger Institute Data Sharing"/>
        </authorList>
    </citation>
    <scope>NUCLEOTIDE SEQUENCE [LARGE SCALE GENOMIC DNA]</scope>
</reference>
<dbReference type="SUPFAM" id="SSF50729">
    <property type="entry name" value="PH domain-like"/>
    <property type="match status" value="1"/>
</dbReference>
<feature type="compositionally biased region" description="Pro residues" evidence="1">
    <location>
        <begin position="70"/>
        <end position="79"/>
    </location>
</feature>
<keyword evidence="4" id="KW-1185">Reference proteome</keyword>
<proteinExistence type="predicted"/>
<evidence type="ECO:0000313" key="3">
    <source>
        <dbReference type="Ensembl" id="ENSSFAP00005018292.1"/>
    </source>
</evidence>
<evidence type="ECO:0000259" key="2">
    <source>
        <dbReference type="Pfam" id="PF00638"/>
    </source>
</evidence>
<name>A0A672GJ24_SALFA</name>
<reference evidence="3" key="2">
    <citation type="submission" date="2025-08" db="UniProtKB">
        <authorList>
            <consortium name="Ensembl"/>
        </authorList>
    </citation>
    <scope>IDENTIFICATION</scope>
</reference>
<dbReference type="Proteomes" id="UP000472267">
    <property type="component" value="Chromosome 10"/>
</dbReference>